<feature type="transmembrane region" description="Helical" evidence="5">
    <location>
        <begin position="361"/>
        <end position="379"/>
    </location>
</feature>
<dbReference type="SUPFAM" id="SSF103473">
    <property type="entry name" value="MFS general substrate transporter"/>
    <property type="match status" value="1"/>
</dbReference>
<dbReference type="Proteomes" id="UP000631114">
    <property type="component" value="Unassembled WGS sequence"/>
</dbReference>
<dbReference type="Pfam" id="PF06813">
    <property type="entry name" value="Nodulin-like"/>
    <property type="match status" value="1"/>
</dbReference>
<keyword evidence="4 5" id="KW-0472">Membrane</keyword>
<feature type="transmembrane region" description="Helical" evidence="5">
    <location>
        <begin position="23"/>
        <end position="45"/>
    </location>
</feature>
<evidence type="ECO:0000313" key="8">
    <source>
        <dbReference type="EMBL" id="KAF9594958.1"/>
    </source>
</evidence>
<dbReference type="Gene3D" id="1.20.1250.20">
    <property type="entry name" value="MFS general substrate transporter like domains"/>
    <property type="match status" value="1"/>
</dbReference>
<feature type="transmembrane region" description="Helical" evidence="5">
    <location>
        <begin position="154"/>
        <end position="175"/>
    </location>
</feature>
<feature type="domain" description="Nodulin-like" evidence="6">
    <location>
        <begin position="2"/>
        <end position="206"/>
    </location>
</feature>
<feature type="transmembrane region" description="Helical" evidence="5">
    <location>
        <begin position="461"/>
        <end position="481"/>
    </location>
</feature>
<dbReference type="PANTHER" id="PTHR21576:SF11">
    <property type="entry name" value="MAJOR FACILITATOR SUPERFAMILY PROTEIN"/>
    <property type="match status" value="1"/>
</dbReference>
<gene>
    <name evidence="8" type="ORF">IFM89_035528</name>
</gene>
<feature type="transmembrane region" description="Helical" evidence="5">
    <location>
        <begin position="124"/>
        <end position="142"/>
    </location>
</feature>
<protein>
    <recommendedName>
        <fullName evidence="10">Nodulin-like domain-containing protein</fullName>
    </recommendedName>
</protein>
<dbReference type="AlphaFoldDB" id="A0A835HDN1"/>
<dbReference type="InterPro" id="IPR056555">
    <property type="entry name" value="NFD4_C"/>
</dbReference>
<evidence type="ECO:0000256" key="1">
    <source>
        <dbReference type="ARBA" id="ARBA00004141"/>
    </source>
</evidence>
<dbReference type="Pfam" id="PF23262">
    <property type="entry name" value="NFD4_C"/>
    <property type="match status" value="1"/>
</dbReference>
<organism evidence="8 9">
    <name type="scientific">Coptis chinensis</name>
    <dbReference type="NCBI Taxonomy" id="261450"/>
    <lineage>
        <taxon>Eukaryota</taxon>
        <taxon>Viridiplantae</taxon>
        <taxon>Streptophyta</taxon>
        <taxon>Embryophyta</taxon>
        <taxon>Tracheophyta</taxon>
        <taxon>Spermatophyta</taxon>
        <taxon>Magnoliopsida</taxon>
        <taxon>Ranunculales</taxon>
        <taxon>Ranunculaceae</taxon>
        <taxon>Coptidoideae</taxon>
        <taxon>Coptis</taxon>
    </lineage>
</organism>
<evidence type="ECO:0000259" key="6">
    <source>
        <dbReference type="Pfam" id="PF06813"/>
    </source>
</evidence>
<dbReference type="InterPro" id="IPR010658">
    <property type="entry name" value="Nodulin-like"/>
</dbReference>
<evidence type="ECO:0000256" key="5">
    <source>
        <dbReference type="SAM" id="Phobius"/>
    </source>
</evidence>
<accession>A0A835HDN1</accession>
<keyword evidence="9" id="KW-1185">Reference proteome</keyword>
<name>A0A835HDN1_9MAGN</name>
<feature type="transmembrane region" description="Helical" evidence="5">
    <location>
        <begin position="424"/>
        <end position="441"/>
    </location>
</feature>
<evidence type="ECO:0000256" key="4">
    <source>
        <dbReference type="ARBA" id="ARBA00023136"/>
    </source>
</evidence>
<evidence type="ECO:0008006" key="10">
    <source>
        <dbReference type="Google" id="ProtNLM"/>
    </source>
</evidence>
<feature type="transmembrane region" description="Helical" evidence="5">
    <location>
        <begin position="187"/>
        <end position="208"/>
    </location>
</feature>
<proteinExistence type="predicted"/>
<dbReference type="PANTHER" id="PTHR21576">
    <property type="entry name" value="UNCHARACTERIZED NODULIN-LIKE PROTEIN"/>
    <property type="match status" value="1"/>
</dbReference>
<feature type="transmembrane region" description="Helical" evidence="5">
    <location>
        <begin position="385"/>
        <end position="412"/>
    </location>
</feature>
<dbReference type="GO" id="GO:0016020">
    <property type="term" value="C:membrane"/>
    <property type="evidence" value="ECO:0007669"/>
    <property type="project" value="UniProtKB-SubCell"/>
</dbReference>
<evidence type="ECO:0000256" key="3">
    <source>
        <dbReference type="ARBA" id="ARBA00022989"/>
    </source>
</evidence>
<dbReference type="OrthoDB" id="410267at2759"/>
<comment type="caution">
    <text evidence="8">The sequence shown here is derived from an EMBL/GenBank/DDBJ whole genome shotgun (WGS) entry which is preliminary data.</text>
</comment>
<keyword evidence="2 5" id="KW-0812">Transmembrane</keyword>
<sequence length="491" mass="54262">MVASELGKLLDCVCILAAKHLPLWLMLTIGIVLGSVAYVVQYLFLVNEIITLSYWHLIVLHILAGNSICWFNAVCCRTAEINFLNDHQTVIALVSTYSGLSGKLYTLLVEAVHGPGASSASTCLLLNCLVPIGVGSVFLIIVRDNPPINQIKSVPSGSFTFIFMIAAAIGAYSVFDSIAPAIQRVSPSWRVLILLILMILPIVVPIGMDLEKLKLEKWHFKFTSQSSSGDHEGQLNSTKMSEETIINIGEVENKDEKEEKKCGEIEWEKEEGEKEEVHGNELAPKDLIFSVNFWLDFWVYAFGATLIIAYFNDLGRISKTRVQADAPFLLAISSSFGFFGRLFTVMFDWFTRGKSFLSRPVSVVVLMVSMTASFFMLLASGDHYYIYFSTAILGVCSGVIATIIGSITSDLFGPKNAAMNNTILHANIPIGILIYGSLAALDYDSVGDGSQCSGFKCFRKTFMVWGSICSVGTILSFILYLRTRKLYRQRL</sequence>
<evidence type="ECO:0000256" key="2">
    <source>
        <dbReference type="ARBA" id="ARBA00022692"/>
    </source>
</evidence>
<comment type="subcellular location">
    <subcellularLocation>
        <location evidence="1">Membrane</location>
        <topology evidence="1">Multi-pass membrane protein</topology>
    </subcellularLocation>
</comment>
<evidence type="ECO:0000259" key="7">
    <source>
        <dbReference type="Pfam" id="PF23262"/>
    </source>
</evidence>
<dbReference type="InterPro" id="IPR036259">
    <property type="entry name" value="MFS_trans_sf"/>
</dbReference>
<feature type="domain" description="NFD4 C-terminal" evidence="7">
    <location>
        <begin position="283"/>
        <end position="487"/>
    </location>
</feature>
<evidence type="ECO:0000313" key="9">
    <source>
        <dbReference type="Proteomes" id="UP000631114"/>
    </source>
</evidence>
<feature type="transmembrane region" description="Helical" evidence="5">
    <location>
        <begin position="52"/>
        <end position="73"/>
    </location>
</feature>
<feature type="transmembrane region" description="Helical" evidence="5">
    <location>
        <begin position="293"/>
        <end position="311"/>
    </location>
</feature>
<reference evidence="8 9" key="1">
    <citation type="submission" date="2020-10" db="EMBL/GenBank/DDBJ databases">
        <title>The Coptis chinensis genome and diversification of protoberbering-type alkaloids.</title>
        <authorList>
            <person name="Wang B."/>
            <person name="Shu S."/>
            <person name="Song C."/>
            <person name="Liu Y."/>
        </authorList>
    </citation>
    <scope>NUCLEOTIDE SEQUENCE [LARGE SCALE GENOMIC DNA]</scope>
    <source>
        <strain evidence="8">HL-2020</strain>
        <tissue evidence="8">Leaf</tissue>
    </source>
</reference>
<dbReference type="EMBL" id="JADFTS010000008">
    <property type="protein sequence ID" value="KAF9594958.1"/>
    <property type="molecule type" value="Genomic_DNA"/>
</dbReference>
<feature type="transmembrane region" description="Helical" evidence="5">
    <location>
        <begin position="326"/>
        <end position="349"/>
    </location>
</feature>
<keyword evidence="3 5" id="KW-1133">Transmembrane helix</keyword>